<evidence type="ECO:0000256" key="16">
    <source>
        <dbReference type="RuleBase" id="RU003874"/>
    </source>
</evidence>
<dbReference type="FunFam" id="3.90.1440.10:FF:000001">
    <property type="entry name" value="Preprotein translocase subunit SecA"/>
    <property type="match status" value="1"/>
</dbReference>
<dbReference type="InterPro" id="IPR036670">
    <property type="entry name" value="SecA_X-link_sf"/>
</dbReference>
<dbReference type="AlphaFoldDB" id="A0A7V3YFK3"/>
<dbReference type="Pfam" id="PF02810">
    <property type="entry name" value="SEC-C"/>
    <property type="match status" value="1"/>
</dbReference>
<keyword evidence="12 15" id="KW-1278">Translocase</keyword>
<dbReference type="PROSITE" id="PS51192">
    <property type="entry name" value="HELICASE_ATP_BIND_1"/>
    <property type="match status" value="1"/>
</dbReference>
<sequence length="892" mass="103290">MLALLKEVWAKKAQERIIRELQRKFVEPINALEEKVRALSDQELSRKTEEFKERLARGETLDGLLIEAFAVVREVARRVVGMRPFDVQIMGAVVLHQGKIAEMQTGEGKTLVATMPAYLNALTGRGVHIVTVNDYLAKRDRYWMGPIFEFLGLSVGLIQHESTSEERKRAYRCDITYGTNVEFGFDYLRDNMALRREDAVQRELHYAIIDEVDSILIDEARTPLIISGPAEENTEIYYKIDRVVRKLIPKEDFDFEEKTRSVWLTEKGIAKVEKLLHVANLYEETGRGTLEHLVRQALRAHYLYKKDVDYVVKDGQVIIVDEFTGRLMYGRRYSDGLHQAIEAKEGLQVASENQTLASITYQNYFRMYEKICGMTGTAKTEEEEFIYTYGMPVVVIPTNKPLRRTTLPDVIYRTEREKFEAVVREIERLHTLGRPVLVGTTSIEKSERLSDMLKKRGIPHEVLNAKHHEREAEIIAQAGRKGAVTISTNMAGRGTDILLGGNPDFLAKRKMREMGFPEHVILRLSLGIPADDPEMQRAREVYRELYARFKAETDREAEEVKALGGLHVIGTERHESRRIDNQLRGRAGRQGDPGSSQFFLSLEDDLLRLFVPERLSSVMARFGMEEGVPIEHPLVTRLVEAAQKRVEGHHFSIRKTLLQYDDVMNKQREVIYAQRRRVLFEENLRPFVYDMLEKVIDDLVEAYANERVYPEEWDLEGLNQRLRLLFGVEFHPPEEERLKLTSKDLREKLYTSLVHLYERRVQEVGDEVFRDIARYILLRVVDYHWKDHLHNMDHLREGIGLRAVGQKDPFVEYQLEAFEMFQNMVAAIREDALRYLFHVRVVPERKPSVQRASEGSRPASVPQPQKVQRKVGRNDPCPCGSGLKYKYCCGKK</sequence>
<dbReference type="FunFam" id="3.40.50.300:FF:000334">
    <property type="entry name" value="Protein translocase subunit SecA"/>
    <property type="match status" value="1"/>
</dbReference>
<dbReference type="InterPro" id="IPR014001">
    <property type="entry name" value="Helicase_ATP-bd"/>
</dbReference>
<dbReference type="InterPro" id="IPR027417">
    <property type="entry name" value="P-loop_NTPase"/>
</dbReference>
<evidence type="ECO:0000256" key="13">
    <source>
        <dbReference type="ARBA" id="ARBA00023010"/>
    </source>
</evidence>
<dbReference type="SMART" id="SM00958">
    <property type="entry name" value="SecA_PP_bind"/>
    <property type="match status" value="1"/>
</dbReference>
<dbReference type="InterPro" id="IPR011116">
    <property type="entry name" value="SecA_Wing/Scaffold"/>
</dbReference>
<dbReference type="PANTHER" id="PTHR30612">
    <property type="entry name" value="SECA INNER MEMBRANE COMPONENT OF SEC PROTEIN SECRETION SYSTEM"/>
    <property type="match status" value="1"/>
</dbReference>
<dbReference type="PRINTS" id="PR00906">
    <property type="entry name" value="SECA"/>
</dbReference>
<dbReference type="Pfam" id="PF01043">
    <property type="entry name" value="SecA_PP_bind"/>
    <property type="match status" value="1"/>
</dbReference>
<evidence type="ECO:0000259" key="20">
    <source>
        <dbReference type="PROSITE" id="PS51196"/>
    </source>
</evidence>
<evidence type="ECO:0000259" key="18">
    <source>
        <dbReference type="PROSITE" id="PS51192"/>
    </source>
</evidence>
<feature type="domain" description="Helicase C-terminal" evidence="19">
    <location>
        <begin position="406"/>
        <end position="636"/>
    </location>
</feature>
<dbReference type="EMBL" id="DTFV01000040">
    <property type="protein sequence ID" value="HGI30168.1"/>
    <property type="molecule type" value="Genomic_DNA"/>
</dbReference>
<dbReference type="NCBIfam" id="TIGR00963">
    <property type="entry name" value="secA"/>
    <property type="match status" value="1"/>
</dbReference>
<dbReference type="GO" id="GO:0006605">
    <property type="term" value="P:protein targeting"/>
    <property type="evidence" value="ECO:0007669"/>
    <property type="project" value="UniProtKB-UniRule"/>
</dbReference>
<dbReference type="GO" id="GO:0005524">
    <property type="term" value="F:ATP binding"/>
    <property type="evidence" value="ECO:0007669"/>
    <property type="project" value="UniProtKB-UniRule"/>
</dbReference>
<evidence type="ECO:0000256" key="15">
    <source>
        <dbReference type="HAMAP-Rule" id="MF_01382"/>
    </source>
</evidence>
<comment type="subunit">
    <text evidence="15">Monomer and homodimer. Part of the essential Sec protein translocation apparatus which comprises SecA, SecYEG and auxiliary proteins SecDF. Other proteins may also be involved.</text>
</comment>
<dbReference type="PANTHER" id="PTHR30612:SF0">
    <property type="entry name" value="CHLOROPLAST PROTEIN-TRANSPORTING ATPASE"/>
    <property type="match status" value="1"/>
</dbReference>
<dbReference type="SUPFAM" id="SSF81886">
    <property type="entry name" value="Helical scaffold and wing domains of SecA"/>
    <property type="match status" value="1"/>
</dbReference>
<keyword evidence="8 15" id="KW-0547">Nucleotide-binding</keyword>
<dbReference type="InterPro" id="IPR011115">
    <property type="entry name" value="SecA_DEAD"/>
</dbReference>
<evidence type="ECO:0000256" key="10">
    <source>
        <dbReference type="ARBA" id="ARBA00022840"/>
    </source>
</evidence>
<evidence type="ECO:0000256" key="12">
    <source>
        <dbReference type="ARBA" id="ARBA00022967"/>
    </source>
</evidence>
<evidence type="ECO:0000256" key="5">
    <source>
        <dbReference type="ARBA" id="ARBA00022490"/>
    </source>
</evidence>
<dbReference type="Pfam" id="PF21090">
    <property type="entry name" value="P-loop_SecA"/>
    <property type="match status" value="1"/>
</dbReference>
<dbReference type="SUPFAM" id="SSF81767">
    <property type="entry name" value="Pre-protein crosslinking domain of SecA"/>
    <property type="match status" value="1"/>
</dbReference>
<dbReference type="InterPro" id="IPR004027">
    <property type="entry name" value="SEC_C_motif"/>
</dbReference>
<dbReference type="PROSITE" id="PS51194">
    <property type="entry name" value="HELICASE_CTER"/>
    <property type="match status" value="1"/>
</dbReference>
<comment type="function">
    <text evidence="15">Part of the Sec protein translocase complex. Interacts with the SecYEG preprotein conducting channel. Has a central role in coupling the hydrolysis of ATP to the transfer of proteins into and across the cell membrane, serving as an ATP-driven molecular motor driving the stepwise translocation of polypeptide chains across the membrane.</text>
</comment>
<feature type="region of interest" description="Disordered" evidence="17">
    <location>
        <begin position="848"/>
        <end position="880"/>
    </location>
</feature>
<keyword evidence="11 15" id="KW-0653">Protein transport</keyword>
<reference evidence="21" key="1">
    <citation type="journal article" date="2020" name="mSystems">
        <title>Genome- and Community-Level Interaction Insights into Carbon Utilization and Element Cycling Functions of Hydrothermarchaeota in Hydrothermal Sediment.</title>
        <authorList>
            <person name="Zhou Z."/>
            <person name="Liu Y."/>
            <person name="Xu W."/>
            <person name="Pan J."/>
            <person name="Luo Z.H."/>
            <person name="Li M."/>
        </authorList>
    </citation>
    <scope>NUCLEOTIDE SEQUENCE [LARGE SCALE GENOMIC DNA]</scope>
    <source>
        <strain evidence="21">SpSt-747</strain>
    </source>
</reference>
<evidence type="ECO:0000256" key="4">
    <source>
        <dbReference type="ARBA" id="ARBA00022475"/>
    </source>
</evidence>
<evidence type="ECO:0000256" key="9">
    <source>
        <dbReference type="ARBA" id="ARBA00022833"/>
    </source>
</evidence>
<keyword evidence="14 15" id="KW-0472">Membrane</keyword>
<dbReference type="PROSITE" id="PS01312">
    <property type="entry name" value="SECA"/>
    <property type="match status" value="1"/>
</dbReference>
<proteinExistence type="inferred from homology"/>
<dbReference type="Gene3D" id="3.40.50.300">
    <property type="entry name" value="P-loop containing nucleotide triphosphate hydrolases"/>
    <property type="match status" value="2"/>
</dbReference>
<dbReference type="GO" id="GO:0046872">
    <property type="term" value="F:metal ion binding"/>
    <property type="evidence" value="ECO:0007669"/>
    <property type="project" value="UniProtKB-KW"/>
</dbReference>
<dbReference type="GO" id="GO:0017038">
    <property type="term" value="P:protein import"/>
    <property type="evidence" value="ECO:0007669"/>
    <property type="project" value="InterPro"/>
</dbReference>
<name>A0A7V3YFK3_9BACT</name>
<feature type="binding site" evidence="15">
    <location>
        <position position="496"/>
    </location>
    <ligand>
        <name>ATP</name>
        <dbReference type="ChEBI" id="CHEBI:30616"/>
    </ligand>
</feature>
<dbReference type="CDD" id="cd18803">
    <property type="entry name" value="SF2_C_secA"/>
    <property type="match status" value="1"/>
</dbReference>
<dbReference type="InterPro" id="IPR036266">
    <property type="entry name" value="SecA_Wing/Scaffold_sf"/>
</dbReference>
<comment type="catalytic activity">
    <reaction evidence="15">
        <text>ATP + H2O + cellular proteinSide 1 = ADP + phosphate + cellular proteinSide 2.</text>
        <dbReference type="EC" id="7.4.2.8"/>
    </reaction>
</comment>
<dbReference type="EC" id="7.4.2.8" evidence="15"/>
<dbReference type="HAMAP" id="MF_01382">
    <property type="entry name" value="SecA"/>
    <property type="match status" value="1"/>
</dbReference>
<dbReference type="GO" id="GO:0065002">
    <property type="term" value="P:intracellular protein transmembrane transport"/>
    <property type="evidence" value="ECO:0007669"/>
    <property type="project" value="UniProtKB-UniRule"/>
</dbReference>
<dbReference type="FunFam" id="3.40.50.300:FF:000976">
    <property type="entry name" value="Translocase subunit secA chloroplastic-like"/>
    <property type="match status" value="1"/>
</dbReference>
<evidence type="ECO:0000259" key="19">
    <source>
        <dbReference type="PROSITE" id="PS51194"/>
    </source>
</evidence>
<evidence type="ECO:0000256" key="2">
    <source>
        <dbReference type="ARBA" id="ARBA00007650"/>
    </source>
</evidence>
<dbReference type="CDD" id="cd17928">
    <property type="entry name" value="DEXDc_SecA"/>
    <property type="match status" value="1"/>
</dbReference>
<dbReference type="InterPro" id="IPR014018">
    <property type="entry name" value="SecA_motor_DEAD"/>
</dbReference>
<dbReference type="Pfam" id="PF07517">
    <property type="entry name" value="SecA_DEAD"/>
    <property type="match status" value="1"/>
</dbReference>
<dbReference type="InterPro" id="IPR011130">
    <property type="entry name" value="SecA_preprotein_X-link_dom"/>
</dbReference>
<evidence type="ECO:0000256" key="6">
    <source>
        <dbReference type="ARBA" id="ARBA00022519"/>
    </source>
</evidence>
<evidence type="ECO:0000256" key="14">
    <source>
        <dbReference type="ARBA" id="ARBA00023136"/>
    </source>
</evidence>
<dbReference type="GO" id="GO:0031522">
    <property type="term" value="C:cell envelope Sec protein transport complex"/>
    <property type="evidence" value="ECO:0007669"/>
    <property type="project" value="TreeGrafter"/>
</dbReference>
<dbReference type="PROSITE" id="PS51196">
    <property type="entry name" value="SECA_MOTOR_DEAD"/>
    <property type="match status" value="1"/>
</dbReference>
<feature type="binding site" evidence="15">
    <location>
        <position position="88"/>
    </location>
    <ligand>
        <name>ATP</name>
        <dbReference type="ChEBI" id="CHEBI:30616"/>
    </ligand>
</feature>
<evidence type="ECO:0000256" key="11">
    <source>
        <dbReference type="ARBA" id="ARBA00022927"/>
    </source>
</evidence>
<feature type="binding site" evidence="15">
    <location>
        <begin position="106"/>
        <end position="110"/>
    </location>
    <ligand>
        <name>ATP</name>
        <dbReference type="ChEBI" id="CHEBI:30616"/>
    </ligand>
</feature>
<comment type="similarity">
    <text evidence="2 15 16">Belongs to the SecA family.</text>
</comment>
<comment type="caution">
    <text evidence="21">The sequence shown here is derived from an EMBL/GenBank/DDBJ whole genome shotgun (WGS) entry which is preliminary data.</text>
</comment>
<dbReference type="GO" id="GO:0043952">
    <property type="term" value="P:protein transport by the Sec complex"/>
    <property type="evidence" value="ECO:0007669"/>
    <property type="project" value="TreeGrafter"/>
</dbReference>
<comment type="cofactor">
    <cofactor evidence="1">
        <name>Zn(2+)</name>
        <dbReference type="ChEBI" id="CHEBI:29105"/>
    </cofactor>
</comment>
<keyword evidence="5 15" id="KW-0963">Cytoplasm</keyword>
<dbReference type="GO" id="GO:0005829">
    <property type="term" value="C:cytosol"/>
    <property type="evidence" value="ECO:0007669"/>
    <property type="project" value="TreeGrafter"/>
</dbReference>
<keyword evidence="6" id="KW-0997">Cell inner membrane</keyword>
<evidence type="ECO:0000256" key="1">
    <source>
        <dbReference type="ARBA" id="ARBA00001947"/>
    </source>
</evidence>
<keyword evidence="13 15" id="KW-0811">Translocation</keyword>
<dbReference type="GO" id="GO:0008564">
    <property type="term" value="F:protein-exporting ATPase activity"/>
    <property type="evidence" value="ECO:0007669"/>
    <property type="project" value="UniProtKB-EC"/>
</dbReference>
<feature type="domain" description="Helicase ATP-binding" evidence="18">
    <location>
        <begin position="90"/>
        <end position="248"/>
    </location>
</feature>
<keyword evidence="3 15" id="KW-0813">Transport</keyword>
<dbReference type="GO" id="GO:0005886">
    <property type="term" value="C:plasma membrane"/>
    <property type="evidence" value="ECO:0007669"/>
    <property type="project" value="UniProtKB-SubCell"/>
</dbReference>
<keyword evidence="10 15" id="KW-0067">ATP-binding</keyword>
<evidence type="ECO:0000256" key="7">
    <source>
        <dbReference type="ARBA" id="ARBA00022723"/>
    </source>
</evidence>
<dbReference type="InterPro" id="IPR044722">
    <property type="entry name" value="SecA_SF2_C"/>
</dbReference>
<evidence type="ECO:0000256" key="8">
    <source>
        <dbReference type="ARBA" id="ARBA00022741"/>
    </source>
</evidence>
<feature type="domain" description="SecA family profile" evidence="20">
    <location>
        <begin position="4"/>
        <end position="631"/>
    </location>
</feature>
<accession>A0A7V3YFK3</accession>
<evidence type="ECO:0000256" key="17">
    <source>
        <dbReference type="SAM" id="MobiDB-lite"/>
    </source>
</evidence>
<evidence type="ECO:0000256" key="3">
    <source>
        <dbReference type="ARBA" id="ARBA00022448"/>
    </source>
</evidence>
<evidence type="ECO:0000313" key="21">
    <source>
        <dbReference type="EMBL" id="HGI30168.1"/>
    </source>
</evidence>
<organism evidence="21">
    <name type="scientific">Candidatus Caldatribacterium californiense</name>
    <dbReference type="NCBI Taxonomy" id="1454726"/>
    <lineage>
        <taxon>Bacteria</taxon>
        <taxon>Pseudomonadati</taxon>
        <taxon>Atribacterota</taxon>
        <taxon>Atribacteria</taxon>
        <taxon>Atribacterales</taxon>
        <taxon>Candidatus Caldatribacteriaceae</taxon>
        <taxon>Candidatus Caldatribacterium</taxon>
    </lineage>
</organism>
<dbReference type="SUPFAM" id="SSF52540">
    <property type="entry name" value="P-loop containing nucleoside triphosphate hydrolases"/>
    <property type="match status" value="2"/>
</dbReference>
<dbReference type="SMART" id="SM00957">
    <property type="entry name" value="SecA_DEAD"/>
    <property type="match status" value="1"/>
</dbReference>
<dbReference type="FunFam" id="1.10.3060.10:FF:000003">
    <property type="entry name" value="Protein translocase subunit SecA"/>
    <property type="match status" value="1"/>
</dbReference>
<dbReference type="NCBIfam" id="NF009538">
    <property type="entry name" value="PRK12904.1"/>
    <property type="match status" value="1"/>
</dbReference>
<dbReference type="InterPro" id="IPR000185">
    <property type="entry name" value="SecA"/>
</dbReference>
<keyword evidence="7" id="KW-0479">Metal-binding</keyword>
<comment type="subcellular location">
    <subcellularLocation>
        <location evidence="15">Cell membrane</location>
        <topology evidence="15">Peripheral membrane protein</topology>
        <orientation evidence="15">Cytoplasmic side</orientation>
    </subcellularLocation>
    <subcellularLocation>
        <location evidence="15">Cytoplasm</location>
    </subcellularLocation>
    <text evidence="15">Distribution is 50-50.</text>
</comment>
<dbReference type="Gene3D" id="3.90.1440.10">
    <property type="entry name" value="SecA, preprotein cross-linking domain"/>
    <property type="match status" value="1"/>
</dbReference>
<protein>
    <recommendedName>
        <fullName evidence="15 16">Protein translocase subunit SecA</fullName>
        <ecNumber evidence="15">7.4.2.8</ecNumber>
    </recommendedName>
</protein>
<dbReference type="InterPro" id="IPR020937">
    <property type="entry name" value="SecA_CS"/>
</dbReference>
<dbReference type="Pfam" id="PF07516">
    <property type="entry name" value="SecA_SW"/>
    <property type="match status" value="1"/>
</dbReference>
<dbReference type="Gene3D" id="1.10.3060.10">
    <property type="entry name" value="Helical scaffold and wing domains of SecA"/>
    <property type="match status" value="1"/>
</dbReference>
<dbReference type="InterPro" id="IPR001650">
    <property type="entry name" value="Helicase_C-like"/>
</dbReference>
<gene>
    <name evidence="15 21" type="primary">secA</name>
    <name evidence="21" type="ORF">ENV30_02465</name>
</gene>
<keyword evidence="4 15" id="KW-1003">Cell membrane</keyword>
<keyword evidence="9" id="KW-0862">Zinc</keyword>